<dbReference type="Gene3D" id="3.60.120.10">
    <property type="entry name" value="Anthranilate synthase"/>
    <property type="match status" value="1"/>
</dbReference>
<reference evidence="7 8" key="1">
    <citation type="submission" date="2018-05" db="EMBL/GenBank/DDBJ databases">
        <title>Lujinxingia marina gen. nov. sp. nov., a new facultative anaerobic member of the class Deltaproteobacteria, and proposal of Lujinxingaceae fam. nov.</title>
        <authorList>
            <person name="Li C.-M."/>
        </authorList>
    </citation>
    <scope>NUCLEOTIDE SEQUENCE [LARGE SCALE GENOMIC DNA]</scope>
    <source>
        <strain evidence="7 8">B210</strain>
    </source>
</reference>
<dbReference type="NCBIfam" id="TIGR00543">
    <property type="entry name" value="isochor_syn"/>
    <property type="match status" value="1"/>
</dbReference>
<accession>A0A328CCP4</accession>
<evidence type="ECO:0000256" key="1">
    <source>
        <dbReference type="ARBA" id="ARBA00000799"/>
    </source>
</evidence>
<protein>
    <recommendedName>
        <fullName evidence="3">isochorismate synthase</fullName>
        <ecNumber evidence="3">5.4.4.2</ecNumber>
    </recommendedName>
    <alternativeName>
        <fullName evidence="5">Isochorismate mutase</fullName>
    </alternativeName>
</protein>
<comment type="catalytic activity">
    <reaction evidence="1">
        <text>chorismate = isochorismate</text>
        <dbReference type="Rhea" id="RHEA:18985"/>
        <dbReference type="ChEBI" id="CHEBI:29748"/>
        <dbReference type="ChEBI" id="CHEBI:29780"/>
        <dbReference type="EC" id="5.4.4.2"/>
    </reaction>
</comment>
<feature type="domain" description="Chorismate-utilising enzyme C-terminal" evidence="6">
    <location>
        <begin position="183"/>
        <end position="436"/>
    </location>
</feature>
<dbReference type="PANTHER" id="PTHR42839:SF2">
    <property type="entry name" value="ISOCHORISMATE SYNTHASE ENTC"/>
    <property type="match status" value="1"/>
</dbReference>
<keyword evidence="4" id="KW-0413">Isomerase</keyword>
<dbReference type="GO" id="GO:0008909">
    <property type="term" value="F:isochorismate synthase activity"/>
    <property type="evidence" value="ECO:0007669"/>
    <property type="project" value="UniProtKB-EC"/>
</dbReference>
<dbReference type="EMBL" id="QHKO01000002">
    <property type="protein sequence ID" value="RAL23671.1"/>
    <property type="molecule type" value="Genomic_DNA"/>
</dbReference>
<organism evidence="7 8">
    <name type="scientific">Lujinxingia litoralis</name>
    <dbReference type="NCBI Taxonomy" id="2211119"/>
    <lineage>
        <taxon>Bacteria</taxon>
        <taxon>Deltaproteobacteria</taxon>
        <taxon>Bradymonadales</taxon>
        <taxon>Lujinxingiaceae</taxon>
        <taxon>Lujinxingia</taxon>
    </lineage>
</organism>
<dbReference type="OrthoDB" id="9806579at2"/>
<dbReference type="EC" id="5.4.4.2" evidence="3"/>
<sequence>MANHLSASSPAPLRWLRPDVQPSFALLDTRELFERGRHAGRAFFLRTPAGEGWESEELLGLGCAREYAGPGALASAAPALQALRQHTPALPQDLRLLAWTAFDPTYDRTHDTTWADFTPQSLYLPELLVLRRGDHTTILVCAASEPPQQVFQRWLSVLDSPHSAPPPASTPASSSFALADEHRRFTENVAHFVANPDLGKVVFARRDARPGVADARMPAILDGLHQRYPECAIYALSPRHGAPVFVGATPETLVSARDAQLHTMALAGTTRGRSAPDSPERRAAEAALLASPKDRDEHHFVVDMIASALRELGAEPHHGDAPQIKVLANVSHLETPVHAPLTPAFGLLDALDALHPTPAVCGQPRDQARQRIAQREGFDRGLYAGPLGTMNLAGEGRFFVALRCGLLSQSGTLLFAGAGITAESDPQVEWDETGAKLAALGSVLSQEAHP</sequence>
<dbReference type="InterPro" id="IPR015890">
    <property type="entry name" value="Chorismate_C"/>
</dbReference>
<evidence type="ECO:0000313" key="7">
    <source>
        <dbReference type="EMBL" id="RAL23671.1"/>
    </source>
</evidence>
<dbReference type="Pfam" id="PF00425">
    <property type="entry name" value="Chorismate_bind"/>
    <property type="match status" value="1"/>
</dbReference>
<evidence type="ECO:0000313" key="8">
    <source>
        <dbReference type="Proteomes" id="UP000249169"/>
    </source>
</evidence>
<evidence type="ECO:0000256" key="3">
    <source>
        <dbReference type="ARBA" id="ARBA00012824"/>
    </source>
</evidence>
<dbReference type="SUPFAM" id="SSF56322">
    <property type="entry name" value="ADC synthase"/>
    <property type="match status" value="1"/>
</dbReference>
<evidence type="ECO:0000256" key="4">
    <source>
        <dbReference type="ARBA" id="ARBA00023235"/>
    </source>
</evidence>
<dbReference type="InterPro" id="IPR004561">
    <property type="entry name" value="IsoChor_synthase"/>
</dbReference>
<evidence type="ECO:0000256" key="5">
    <source>
        <dbReference type="ARBA" id="ARBA00041564"/>
    </source>
</evidence>
<name>A0A328CCP4_9DELT</name>
<evidence type="ECO:0000256" key="2">
    <source>
        <dbReference type="ARBA" id="ARBA00005297"/>
    </source>
</evidence>
<comment type="similarity">
    <text evidence="2">Belongs to the isochorismate synthase family.</text>
</comment>
<evidence type="ECO:0000259" key="6">
    <source>
        <dbReference type="Pfam" id="PF00425"/>
    </source>
</evidence>
<comment type="caution">
    <text evidence="7">The sequence shown here is derived from an EMBL/GenBank/DDBJ whole genome shotgun (WGS) entry which is preliminary data.</text>
</comment>
<dbReference type="Proteomes" id="UP000249169">
    <property type="component" value="Unassembled WGS sequence"/>
</dbReference>
<gene>
    <name evidence="7" type="ORF">DL240_05795</name>
</gene>
<proteinExistence type="inferred from homology"/>
<dbReference type="InterPro" id="IPR005801">
    <property type="entry name" value="ADC_synthase"/>
</dbReference>
<dbReference type="PANTHER" id="PTHR42839">
    <property type="entry name" value="ISOCHORISMATE SYNTHASE ENTC"/>
    <property type="match status" value="1"/>
</dbReference>
<keyword evidence="8" id="KW-1185">Reference proteome</keyword>
<dbReference type="RefSeq" id="WP_111728929.1">
    <property type="nucleotide sequence ID" value="NZ_QHKO01000002.1"/>
</dbReference>
<dbReference type="AlphaFoldDB" id="A0A328CCP4"/>